<feature type="transmembrane region" description="Helical" evidence="1">
    <location>
        <begin position="64"/>
        <end position="85"/>
    </location>
</feature>
<feature type="domain" description="DUF1206" evidence="2">
    <location>
        <begin position="204"/>
        <end position="272"/>
    </location>
</feature>
<dbReference type="InterPro" id="IPR009597">
    <property type="entry name" value="DUF1206"/>
</dbReference>
<feature type="transmembrane region" description="Helical" evidence="1">
    <location>
        <begin position="20"/>
        <end position="43"/>
    </location>
</feature>
<name>A0A6J4Q511_9ACTN</name>
<protein>
    <recommendedName>
        <fullName evidence="2">DUF1206 domain-containing protein</fullName>
    </recommendedName>
</protein>
<accession>A0A6J4Q511</accession>
<dbReference type="AlphaFoldDB" id="A0A6J4Q511"/>
<dbReference type="Pfam" id="PF06724">
    <property type="entry name" value="DUF1206"/>
    <property type="match status" value="3"/>
</dbReference>
<feature type="domain" description="DUF1206" evidence="2">
    <location>
        <begin position="19"/>
        <end position="88"/>
    </location>
</feature>
<evidence type="ECO:0000259" key="2">
    <source>
        <dbReference type="Pfam" id="PF06724"/>
    </source>
</evidence>
<proteinExistence type="predicted"/>
<feature type="transmembrane region" description="Helical" evidence="1">
    <location>
        <begin position="247"/>
        <end position="268"/>
    </location>
</feature>
<gene>
    <name evidence="3" type="ORF">AVDCRST_MAG35-2591</name>
</gene>
<dbReference type="EMBL" id="CADCUY010000518">
    <property type="protein sequence ID" value="CAA9430818.1"/>
    <property type="molecule type" value="Genomic_DNA"/>
</dbReference>
<feature type="transmembrane region" description="Helical" evidence="1">
    <location>
        <begin position="206"/>
        <end position="227"/>
    </location>
</feature>
<feature type="domain" description="DUF1206" evidence="2">
    <location>
        <begin position="114"/>
        <end position="179"/>
    </location>
</feature>
<reference evidence="3" key="1">
    <citation type="submission" date="2020-02" db="EMBL/GenBank/DDBJ databases">
        <authorList>
            <person name="Meier V. D."/>
        </authorList>
    </citation>
    <scope>NUCLEOTIDE SEQUENCE</scope>
    <source>
        <strain evidence="3">AVDCRST_MAG35</strain>
    </source>
</reference>
<keyword evidence="1" id="KW-0472">Membrane</keyword>
<dbReference type="PRINTS" id="PR01414">
    <property type="entry name" value="CCMBBIOGNSIS"/>
</dbReference>
<feature type="transmembrane region" description="Helical" evidence="1">
    <location>
        <begin position="157"/>
        <end position="174"/>
    </location>
</feature>
<keyword evidence="1" id="KW-0812">Transmembrane</keyword>
<organism evidence="3">
    <name type="scientific">uncultured Quadrisphaera sp</name>
    <dbReference type="NCBI Taxonomy" id="904978"/>
    <lineage>
        <taxon>Bacteria</taxon>
        <taxon>Bacillati</taxon>
        <taxon>Actinomycetota</taxon>
        <taxon>Actinomycetes</taxon>
        <taxon>Kineosporiales</taxon>
        <taxon>Kineosporiaceae</taxon>
        <taxon>Quadrisphaera</taxon>
        <taxon>environmental samples</taxon>
    </lineage>
</organism>
<evidence type="ECO:0000313" key="3">
    <source>
        <dbReference type="EMBL" id="CAA9430818.1"/>
    </source>
</evidence>
<sequence>MIGGVDTAVEQRLQAVGRVGYLVSGALHVIIGALAVQVALGVGGGSGQRADQTGALASIAAQPFGAALLWFAVVALAGLGLWQLWQALEAARPGRRSPASGSGGSERDAGAAAKAAGKGVVYLVLAATAAGVARGGSGSGGQGDVTASLLASTPGRLLVGAVGLAVVAVGAYHVHSGITQKFLRNLRGLPPGRAGRGARTAGRVGYVAKGAALAVLGGLFVLAAVRADPQQAGGLDQALRTIGEQPFGQVLLVAVGAGFVAFGIFCAVRARYARN</sequence>
<evidence type="ECO:0000256" key="1">
    <source>
        <dbReference type="SAM" id="Phobius"/>
    </source>
</evidence>
<keyword evidence="1" id="KW-1133">Transmembrane helix</keyword>